<dbReference type="InterPro" id="IPR003591">
    <property type="entry name" value="Leu-rich_rpt_typical-subtyp"/>
</dbReference>
<dbReference type="FunFam" id="1.10.510.10:FF:000358">
    <property type="entry name" value="Putative leucine-rich repeat receptor-like serine/threonine-protein kinase"/>
    <property type="match status" value="1"/>
</dbReference>
<evidence type="ECO:0000256" key="8">
    <source>
        <dbReference type="ARBA" id="ARBA00022553"/>
    </source>
</evidence>
<dbReference type="Pfam" id="PF00069">
    <property type="entry name" value="Pkinase"/>
    <property type="match status" value="1"/>
</dbReference>
<evidence type="ECO:0000256" key="7">
    <source>
        <dbReference type="ARBA" id="ARBA00022527"/>
    </source>
</evidence>
<keyword evidence="11 24" id="KW-0812">Transmembrane</keyword>
<dbReference type="SMART" id="SM00369">
    <property type="entry name" value="LRR_TYP"/>
    <property type="match status" value="9"/>
</dbReference>
<evidence type="ECO:0000256" key="12">
    <source>
        <dbReference type="ARBA" id="ARBA00022729"/>
    </source>
</evidence>
<dbReference type="OMA" id="HLPPCHF"/>
<dbReference type="InterPro" id="IPR055414">
    <property type="entry name" value="LRR_R13L4/SHOC2-like"/>
</dbReference>
<keyword evidence="17 24" id="KW-1133">Transmembrane helix</keyword>
<dbReference type="PROSITE" id="PS50011">
    <property type="entry name" value="PROTEIN_KINASE_DOM"/>
    <property type="match status" value="1"/>
</dbReference>
<evidence type="ECO:0000256" key="15">
    <source>
        <dbReference type="ARBA" id="ARBA00022777"/>
    </source>
</evidence>
<name>A0A0D2RSH0_GOSRA</name>
<feature type="chain" id="PRO_5033220594" description="non-specific serine/threonine protein kinase" evidence="25">
    <location>
        <begin position="34"/>
        <end position="1048"/>
    </location>
</feature>
<dbReference type="Gene3D" id="1.10.510.10">
    <property type="entry name" value="Transferase(Phosphotransferase) domain 1"/>
    <property type="match status" value="1"/>
</dbReference>
<dbReference type="InterPro" id="IPR000719">
    <property type="entry name" value="Prot_kinase_dom"/>
</dbReference>
<sequence>MEPQSMRFSFSNVVSLLWCASLLLLGWFPATVARPRTTYDDNESDLKALLAIRSQIKHDPFGATRSWNRSVTLCQWPGITCGRRHRRITKLDLSQQRLGGTLSPYVGNLSFLRFINLKDNNFNGVIPPEIGRLPRLQSLILHNNSFTGTIPPNLTHCSNLIQFKASRNNLVGNIPSELGNLSKLEELDIAHNNLTGQLPTSLGDASSLQEISLKWNSLEGRLPHTLGLLKKLTWLELNGNNFSGFIPPSFCNMSCLESLSLGNNRLSGILPVNLGSNLPNLLGIYIGSNNLSGTLPESLSNASKLETLEISNNHFSNKVAIDFRNTQNLSWLNMQNNSLGSGGAGDLEFITTLTNCSRLQMVSLLSNQFGGLLPNSITNLSITLRNLYLGDNKITGTIPLGITNLVNLWGLGLEYNYLRGTIPESIGKLKNLQGMSLGGNALTGRIPASIGNLSQLIVIGLEENLLEGSIPAELGKCQHVSELGLHTNRLTGEVPKEIFSIASLSVFLELSRNLLTGSIPSDVGYLKSLVDLDLSENKFSGQIPAALSSCTSLEGLYLGSNNFYGSIPASLSSLRGIQELDLSNNNLSGQVPEYLAKLSSLTFLNLSYNQFEGQVPTKGVFSNASTIALTGNDKLCGGIAELHLPPCHFLPSKQHKTSDSLKIILIVCGVIGILMLSILFLWLRKRGAKTELSSAVPLGTASILMVSFQQLLKATDGFSPANLIGQGSFGRVYRGVLDRNQEQNVIAVKVMNLQEQGASRSFLTECKTLGNVRHRNLVKIISACSSIDFQGNPFKALIYEFMPNRSLERWLHDAPNETNTIQPKMLNFAQRLNIAIEVASALDYLHHHCVVPLLHCDLKPSNILLDHDMVAHVGDFGLARFFPKSMNKFSGNSTSTVGLKGTVGYAAPEYGIGMEPTTSGDMYSFGILLLEMFTRKRPIDETFKDGQTLHLFVKTALPDRVLDVVDPLLLAGDNNRQQEASSSRNPRRATMESTKMKECLISIFNVGIASSVESSKDRMDIVDAAKELHFIRNKFLGTGIPTPRETRV</sequence>
<dbReference type="OrthoDB" id="676979at2759"/>
<evidence type="ECO:0000256" key="19">
    <source>
        <dbReference type="ARBA" id="ARBA00023170"/>
    </source>
</evidence>
<evidence type="ECO:0000256" key="16">
    <source>
        <dbReference type="ARBA" id="ARBA00022840"/>
    </source>
</evidence>
<dbReference type="PROSITE" id="PS00108">
    <property type="entry name" value="PROTEIN_KINASE_ST"/>
    <property type="match status" value="1"/>
</dbReference>
<evidence type="ECO:0000256" key="5">
    <source>
        <dbReference type="ARBA" id="ARBA00012513"/>
    </source>
</evidence>
<evidence type="ECO:0000256" key="14">
    <source>
        <dbReference type="ARBA" id="ARBA00022741"/>
    </source>
</evidence>
<evidence type="ECO:0000313" key="29">
    <source>
        <dbReference type="Proteomes" id="UP000032304"/>
    </source>
</evidence>
<reference evidence="28 30" key="2">
    <citation type="journal article" date="2019" name="Genome Biol. Evol.">
        <title>Insights into the evolution of the New World diploid cottons (Gossypium, subgenus Houzingenia) based on genome sequencing.</title>
        <authorList>
            <person name="Grover C.E."/>
            <person name="Arick M.A. 2nd"/>
            <person name="Thrash A."/>
            <person name="Conover J.L."/>
            <person name="Sanders W.S."/>
            <person name="Peterson D.G."/>
            <person name="Frelichowski J.E."/>
            <person name="Scheffler J.A."/>
            <person name="Scheffler B.E."/>
            <person name="Wendel J.F."/>
        </authorList>
    </citation>
    <scope>NUCLEOTIDE SEQUENCE [LARGE SCALE GENOMIC DNA]</scope>
    <source>
        <strain evidence="28">8</strain>
        <tissue evidence="28">Leaf</tissue>
    </source>
</reference>
<dbReference type="Pfam" id="PF08263">
    <property type="entry name" value="LRRNT_2"/>
    <property type="match status" value="1"/>
</dbReference>
<dbReference type="PANTHER" id="PTHR27000">
    <property type="entry name" value="LEUCINE-RICH REPEAT RECEPTOR-LIKE PROTEIN KINASE FAMILY PROTEIN-RELATED"/>
    <property type="match status" value="1"/>
</dbReference>
<dbReference type="AlphaFoldDB" id="A0A0D2RSH0"/>
<comment type="catalytic activity">
    <reaction evidence="21">
        <text>L-threonyl-[protein] + ATP = O-phospho-L-threonyl-[protein] + ADP + H(+)</text>
        <dbReference type="Rhea" id="RHEA:46608"/>
        <dbReference type="Rhea" id="RHEA-COMP:11060"/>
        <dbReference type="Rhea" id="RHEA-COMP:11605"/>
        <dbReference type="ChEBI" id="CHEBI:15378"/>
        <dbReference type="ChEBI" id="CHEBI:30013"/>
        <dbReference type="ChEBI" id="CHEBI:30616"/>
        <dbReference type="ChEBI" id="CHEBI:61977"/>
        <dbReference type="ChEBI" id="CHEBI:456216"/>
        <dbReference type="EC" id="2.7.11.1"/>
    </reaction>
</comment>
<dbReference type="GO" id="GO:0004674">
    <property type="term" value="F:protein serine/threonine kinase activity"/>
    <property type="evidence" value="ECO:0007669"/>
    <property type="project" value="UniProtKB-KW"/>
</dbReference>
<evidence type="ECO:0000256" key="10">
    <source>
        <dbReference type="ARBA" id="ARBA00022679"/>
    </source>
</evidence>
<dbReference type="KEGG" id="gra:105790197"/>
<keyword evidence="15" id="KW-0418">Kinase</keyword>
<dbReference type="PANTHER" id="PTHR27000:SF777">
    <property type="entry name" value="PROTEIN KINASE DOMAIN-CONTAINING PROTEIN"/>
    <property type="match status" value="1"/>
</dbReference>
<keyword evidence="18 24" id="KW-0472">Membrane</keyword>
<evidence type="ECO:0000256" key="22">
    <source>
        <dbReference type="ARBA" id="ARBA00048679"/>
    </source>
</evidence>
<evidence type="ECO:0000256" key="17">
    <source>
        <dbReference type="ARBA" id="ARBA00022989"/>
    </source>
</evidence>
<dbReference type="EMBL" id="JABEZZ010000004">
    <property type="protein sequence ID" value="MBA0583100.1"/>
    <property type="molecule type" value="Genomic_DNA"/>
</dbReference>
<dbReference type="FunFam" id="3.30.200.20:FF:000432">
    <property type="entry name" value="LRR receptor-like serine/threonine-protein kinase EFR"/>
    <property type="match status" value="1"/>
</dbReference>
<evidence type="ECO:0000313" key="28">
    <source>
        <dbReference type="EMBL" id="MBA0583100.1"/>
    </source>
</evidence>
<keyword evidence="8" id="KW-0597">Phosphoprotein</keyword>
<evidence type="ECO:0000256" key="3">
    <source>
        <dbReference type="ARBA" id="ARBA00008684"/>
    </source>
</evidence>
<dbReference type="EC" id="2.7.11.1" evidence="5"/>
<dbReference type="EMBL" id="CM001743">
    <property type="protein sequence ID" value="KJB22065.1"/>
    <property type="molecule type" value="Genomic_DNA"/>
</dbReference>
<dbReference type="Gramene" id="KJB22065">
    <property type="protein sequence ID" value="KJB22065"/>
    <property type="gene ID" value="B456_004G027800"/>
</dbReference>
<dbReference type="FunFam" id="3.80.10.10:FF:000101">
    <property type="entry name" value="LRR receptor-like serine/threonine-protein kinase ERECTA"/>
    <property type="match status" value="1"/>
</dbReference>
<dbReference type="InterPro" id="IPR032675">
    <property type="entry name" value="LRR_dom_sf"/>
</dbReference>
<keyword evidence="10" id="KW-0808">Transferase</keyword>
<dbReference type="SUPFAM" id="SSF56112">
    <property type="entry name" value="Protein kinase-like (PK-like)"/>
    <property type="match status" value="1"/>
</dbReference>
<keyword evidence="9" id="KW-0433">Leucine-rich repeat</keyword>
<keyword evidence="14 23" id="KW-0547">Nucleotide-binding</keyword>
<dbReference type="InterPro" id="IPR011009">
    <property type="entry name" value="Kinase-like_dom_sf"/>
</dbReference>
<keyword evidence="12 25" id="KW-0732">Signal</keyword>
<feature type="signal peptide" evidence="25">
    <location>
        <begin position="1"/>
        <end position="33"/>
    </location>
</feature>
<dbReference type="SMART" id="SM00220">
    <property type="entry name" value="S_TKc"/>
    <property type="match status" value="1"/>
</dbReference>
<protein>
    <recommendedName>
        <fullName evidence="5">non-specific serine/threonine protein kinase</fullName>
        <ecNumber evidence="5">2.7.11.1</ecNumber>
    </recommendedName>
</protein>
<feature type="domain" description="Protein kinase" evidence="26">
    <location>
        <begin position="718"/>
        <end position="988"/>
    </location>
</feature>
<comment type="catalytic activity">
    <reaction evidence="22">
        <text>L-seryl-[protein] + ATP = O-phospho-L-seryl-[protein] + ADP + H(+)</text>
        <dbReference type="Rhea" id="RHEA:17989"/>
        <dbReference type="Rhea" id="RHEA-COMP:9863"/>
        <dbReference type="Rhea" id="RHEA-COMP:11604"/>
        <dbReference type="ChEBI" id="CHEBI:15378"/>
        <dbReference type="ChEBI" id="CHEBI:29999"/>
        <dbReference type="ChEBI" id="CHEBI:30616"/>
        <dbReference type="ChEBI" id="CHEBI:83421"/>
        <dbReference type="ChEBI" id="CHEBI:456216"/>
        <dbReference type="EC" id="2.7.11.1"/>
    </reaction>
</comment>
<evidence type="ECO:0000256" key="23">
    <source>
        <dbReference type="PROSITE-ProRule" id="PRU10141"/>
    </source>
</evidence>
<dbReference type="GO" id="GO:0005524">
    <property type="term" value="F:ATP binding"/>
    <property type="evidence" value="ECO:0007669"/>
    <property type="project" value="UniProtKB-UniRule"/>
</dbReference>
<dbReference type="SUPFAM" id="SSF52058">
    <property type="entry name" value="L domain-like"/>
    <property type="match status" value="2"/>
</dbReference>
<keyword evidence="29" id="KW-1185">Reference proteome</keyword>
<proteinExistence type="inferred from homology"/>
<evidence type="ECO:0000256" key="1">
    <source>
        <dbReference type="ARBA" id="ARBA00004162"/>
    </source>
</evidence>
<dbReference type="Pfam" id="PF13855">
    <property type="entry name" value="LRR_8"/>
    <property type="match status" value="1"/>
</dbReference>
<feature type="binding site" evidence="23">
    <location>
        <position position="749"/>
    </location>
    <ligand>
        <name>ATP</name>
        <dbReference type="ChEBI" id="CHEBI:30616"/>
    </ligand>
</feature>
<dbReference type="eggNOG" id="ENOG502QPYS">
    <property type="taxonomic scope" value="Eukaryota"/>
</dbReference>
<evidence type="ECO:0000256" key="4">
    <source>
        <dbReference type="ARBA" id="ARBA00009592"/>
    </source>
</evidence>
<evidence type="ECO:0000256" key="11">
    <source>
        <dbReference type="ARBA" id="ARBA00022692"/>
    </source>
</evidence>
<dbReference type="Pfam" id="PF23598">
    <property type="entry name" value="LRR_14"/>
    <property type="match status" value="1"/>
</dbReference>
<dbReference type="SMART" id="SM00365">
    <property type="entry name" value="LRR_SD22"/>
    <property type="match status" value="5"/>
</dbReference>
<keyword evidence="19" id="KW-0675">Receptor</keyword>
<evidence type="ECO:0000256" key="21">
    <source>
        <dbReference type="ARBA" id="ARBA00047899"/>
    </source>
</evidence>
<evidence type="ECO:0000259" key="26">
    <source>
        <dbReference type="PROSITE" id="PS50011"/>
    </source>
</evidence>
<dbReference type="Proteomes" id="UP000032304">
    <property type="component" value="Chromosome 4"/>
</dbReference>
<evidence type="ECO:0000313" key="27">
    <source>
        <dbReference type="EMBL" id="KJB22065.1"/>
    </source>
</evidence>
<feature type="transmembrane region" description="Helical" evidence="24">
    <location>
        <begin position="663"/>
        <end position="683"/>
    </location>
</feature>
<evidence type="ECO:0000256" key="13">
    <source>
        <dbReference type="ARBA" id="ARBA00022737"/>
    </source>
</evidence>
<reference evidence="28" key="3">
    <citation type="submission" date="2020-04" db="EMBL/GenBank/DDBJ databases">
        <authorList>
            <person name="Grover C.E."/>
            <person name="Arick M.A. II"/>
            <person name="Thrash A."/>
            <person name="Conover J.L."/>
            <person name="Sanders W.S."/>
            <person name="Peterson D.G."/>
            <person name="Scheffler J.A."/>
            <person name="Scheffler B.E."/>
            <person name="Wendel J.F."/>
        </authorList>
    </citation>
    <scope>NUCLEOTIDE SEQUENCE</scope>
    <source>
        <strain evidence="28">8</strain>
        <tissue evidence="28">Leaf</tissue>
    </source>
</reference>
<dbReference type="FunFam" id="3.80.10.10:FF:000288">
    <property type="entry name" value="LRR receptor-like serine/threonine-protein kinase EFR"/>
    <property type="match status" value="1"/>
</dbReference>
<dbReference type="Pfam" id="PF00560">
    <property type="entry name" value="LRR_1"/>
    <property type="match status" value="3"/>
</dbReference>
<evidence type="ECO:0000313" key="30">
    <source>
        <dbReference type="Proteomes" id="UP000593578"/>
    </source>
</evidence>
<dbReference type="FunFam" id="3.80.10.10:FF:000041">
    <property type="entry name" value="LRR receptor-like serine/threonine-protein kinase ERECTA"/>
    <property type="match status" value="1"/>
</dbReference>
<accession>A0A0D2RSH0</accession>
<evidence type="ECO:0000256" key="6">
    <source>
        <dbReference type="ARBA" id="ARBA00022475"/>
    </source>
</evidence>
<keyword evidence="7" id="KW-0723">Serine/threonine-protein kinase</keyword>
<dbReference type="InterPro" id="IPR001611">
    <property type="entry name" value="Leu-rich_rpt"/>
</dbReference>
<comment type="similarity">
    <text evidence="4">Belongs to the RLP family.</text>
</comment>
<dbReference type="PROSITE" id="PS00107">
    <property type="entry name" value="PROTEIN_KINASE_ATP"/>
    <property type="match status" value="1"/>
</dbReference>
<evidence type="ECO:0000256" key="18">
    <source>
        <dbReference type="ARBA" id="ARBA00023136"/>
    </source>
</evidence>
<evidence type="ECO:0000256" key="20">
    <source>
        <dbReference type="ARBA" id="ARBA00023180"/>
    </source>
</evidence>
<comment type="similarity">
    <text evidence="3">Belongs to the protein kinase superfamily. Ser/Thr protein kinase family.</text>
</comment>
<gene>
    <name evidence="27" type="ORF">B456_004G027800</name>
    <name evidence="28" type="ORF">Gorai_013974</name>
</gene>
<dbReference type="Gene3D" id="3.80.10.10">
    <property type="entry name" value="Ribonuclease Inhibitor"/>
    <property type="match status" value="4"/>
</dbReference>
<dbReference type="Gene3D" id="3.30.200.20">
    <property type="entry name" value="Phosphorylase Kinase, domain 1"/>
    <property type="match status" value="1"/>
</dbReference>
<evidence type="ECO:0000256" key="9">
    <source>
        <dbReference type="ARBA" id="ARBA00022614"/>
    </source>
</evidence>
<evidence type="ECO:0000256" key="2">
    <source>
        <dbReference type="ARBA" id="ARBA00004479"/>
    </source>
</evidence>
<dbReference type="InterPro" id="IPR008271">
    <property type="entry name" value="Ser/Thr_kinase_AS"/>
</dbReference>
<dbReference type="InterPro" id="IPR013210">
    <property type="entry name" value="LRR_N_plant-typ"/>
</dbReference>
<evidence type="ECO:0000256" key="25">
    <source>
        <dbReference type="SAM" id="SignalP"/>
    </source>
</evidence>
<keyword evidence="6" id="KW-1003">Cell membrane</keyword>
<organism evidence="27 29">
    <name type="scientific">Gossypium raimondii</name>
    <name type="common">Peruvian cotton</name>
    <name type="synonym">Gossypium klotzschianum subsp. raimondii</name>
    <dbReference type="NCBI Taxonomy" id="29730"/>
    <lineage>
        <taxon>Eukaryota</taxon>
        <taxon>Viridiplantae</taxon>
        <taxon>Streptophyta</taxon>
        <taxon>Embryophyta</taxon>
        <taxon>Tracheophyta</taxon>
        <taxon>Spermatophyta</taxon>
        <taxon>Magnoliopsida</taxon>
        <taxon>eudicotyledons</taxon>
        <taxon>Gunneridae</taxon>
        <taxon>Pentapetalae</taxon>
        <taxon>rosids</taxon>
        <taxon>malvids</taxon>
        <taxon>Malvales</taxon>
        <taxon>Malvaceae</taxon>
        <taxon>Malvoideae</taxon>
        <taxon>Gossypium</taxon>
    </lineage>
</organism>
<dbReference type="Proteomes" id="UP000593578">
    <property type="component" value="Unassembled WGS sequence"/>
</dbReference>
<dbReference type="InterPro" id="IPR017441">
    <property type="entry name" value="Protein_kinase_ATP_BS"/>
</dbReference>
<keyword evidence="20" id="KW-0325">Glycoprotein</keyword>
<keyword evidence="16 23" id="KW-0067">ATP-binding</keyword>
<dbReference type="GO" id="GO:0005886">
    <property type="term" value="C:plasma membrane"/>
    <property type="evidence" value="ECO:0007669"/>
    <property type="project" value="UniProtKB-SubCell"/>
</dbReference>
<keyword evidence="13" id="KW-0677">Repeat</keyword>
<feature type="transmembrane region" description="Helical" evidence="24">
    <location>
        <begin position="695"/>
        <end position="712"/>
    </location>
</feature>
<reference evidence="27 29" key="1">
    <citation type="journal article" date="2012" name="Nature">
        <title>Repeated polyploidization of Gossypium genomes and the evolution of spinnable cotton fibres.</title>
        <authorList>
            <person name="Paterson A.H."/>
            <person name="Wendel J.F."/>
            <person name="Gundlach H."/>
            <person name="Guo H."/>
            <person name="Jenkins J."/>
            <person name="Jin D."/>
            <person name="Llewellyn D."/>
            <person name="Showmaker K.C."/>
            <person name="Shu S."/>
            <person name="Udall J."/>
            <person name="Yoo M.J."/>
            <person name="Byers R."/>
            <person name="Chen W."/>
            <person name="Doron-Faigenboim A."/>
            <person name="Duke M.V."/>
            <person name="Gong L."/>
            <person name="Grimwood J."/>
            <person name="Grover C."/>
            <person name="Grupp K."/>
            <person name="Hu G."/>
            <person name="Lee T.H."/>
            <person name="Li J."/>
            <person name="Lin L."/>
            <person name="Liu T."/>
            <person name="Marler B.S."/>
            <person name="Page J.T."/>
            <person name="Roberts A.W."/>
            <person name="Romanel E."/>
            <person name="Sanders W.S."/>
            <person name="Szadkowski E."/>
            <person name="Tan X."/>
            <person name="Tang H."/>
            <person name="Xu C."/>
            <person name="Wang J."/>
            <person name="Wang Z."/>
            <person name="Zhang D."/>
            <person name="Zhang L."/>
            <person name="Ashrafi H."/>
            <person name="Bedon F."/>
            <person name="Bowers J.E."/>
            <person name="Brubaker C.L."/>
            <person name="Chee P.W."/>
            <person name="Das S."/>
            <person name="Gingle A.R."/>
            <person name="Haigler C.H."/>
            <person name="Harker D."/>
            <person name="Hoffmann L.V."/>
            <person name="Hovav R."/>
            <person name="Jones D.C."/>
            <person name="Lemke C."/>
            <person name="Mansoor S."/>
            <person name="ur Rahman M."/>
            <person name="Rainville L.N."/>
            <person name="Rambani A."/>
            <person name="Reddy U.K."/>
            <person name="Rong J.K."/>
            <person name="Saranga Y."/>
            <person name="Scheffler B.E."/>
            <person name="Scheffler J.A."/>
            <person name="Stelly D.M."/>
            <person name="Triplett B.A."/>
            <person name="Van Deynze A."/>
            <person name="Vaslin M.F."/>
            <person name="Waghmare V.N."/>
            <person name="Walford S.A."/>
            <person name="Wright R.J."/>
            <person name="Zaki E.A."/>
            <person name="Zhang T."/>
            <person name="Dennis E.S."/>
            <person name="Mayer K.F."/>
            <person name="Peterson D.G."/>
            <person name="Rokhsar D.S."/>
            <person name="Wang X."/>
            <person name="Schmutz J."/>
        </authorList>
    </citation>
    <scope>NUCLEOTIDE SEQUENCE [LARGE SCALE GENOMIC DNA]</scope>
</reference>
<comment type="subcellular location">
    <subcellularLocation>
        <location evidence="1">Cell membrane</location>
        <topology evidence="1">Single-pass membrane protein</topology>
    </subcellularLocation>
    <subcellularLocation>
        <location evidence="2">Membrane</location>
        <topology evidence="2">Single-pass type I membrane protein</topology>
    </subcellularLocation>
</comment>
<evidence type="ECO:0000256" key="24">
    <source>
        <dbReference type="SAM" id="Phobius"/>
    </source>
</evidence>